<dbReference type="Proteomes" id="UP001472978">
    <property type="component" value="Unassembled WGS sequence"/>
</dbReference>
<evidence type="ECO:0000256" key="4">
    <source>
        <dbReference type="ARBA" id="ARBA00022692"/>
    </source>
</evidence>
<name>A0ABV1N5H6_9GAMM</name>
<dbReference type="PANTHER" id="PTHR33567:SF3">
    <property type="entry name" value="CHROMATE ION TRANSPORTER (EUROFUNG)"/>
    <property type="match status" value="1"/>
</dbReference>
<organism evidence="8 9">
    <name type="scientific">Halomonas pelophila</name>
    <dbReference type="NCBI Taxonomy" id="3151122"/>
    <lineage>
        <taxon>Bacteria</taxon>
        <taxon>Pseudomonadati</taxon>
        <taxon>Pseudomonadota</taxon>
        <taxon>Gammaproteobacteria</taxon>
        <taxon>Oceanospirillales</taxon>
        <taxon>Halomonadaceae</taxon>
        <taxon>Halomonas</taxon>
    </lineage>
</organism>
<sequence>MWAFLLLGLTSFGGPVAHLGYFRHEFVTRRRWLAEADYADLVALCQFLPGPASSQVGFALGLLRAGPWGAALAWIAFTLPSALALVAFAWGASLSEGPVASGLVHGLKVAAVAIVAQAVWGMAKSLCPDRRRAGIALAAVFTLVLVGGHLGQLAAILMGALAGLMLCHASDEVAPRAVLSLPVSHRAGGLALAAFLALLVGLPLLALASASPTLDLLDAFYRAGALVFGGGHVVLPLLEAELVPPGWVSPETFLAGYGAAQAVPGPLFTLTAYLGSLLAIGPGGLLGAALALVAIFVPGLLLVVAVMPFWNRLRHWDAARSAMRGANAAVVGILGMALYDPVWTSVILGPEPFALALAGFLLLVRWRLPAWAVVGLLALAGPFIAP</sequence>
<dbReference type="InterPro" id="IPR003370">
    <property type="entry name" value="Chromate_transpt"/>
</dbReference>
<keyword evidence="4 7" id="KW-0812">Transmembrane</keyword>
<comment type="subcellular location">
    <subcellularLocation>
        <location evidence="1">Cell membrane</location>
        <topology evidence="1">Multi-pass membrane protein</topology>
    </subcellularLocation>
</comment>
<feature type="transmembrane region" description="Helical" evidence="7">
    <location>
        <begin position="70"/>
        <end position="91"/>
    </location>
</feature>
<feature type="transmembrane region" description="Helical" evidence="7">
    <location>
        <begin position="285"/>
        <end position="310"/>
    </location>
</feature>
<dbReference type="RefSeq" id="WP_349757549.1">
    <property type="nucleotide sequence ID" value="NZ_JBEGCI010000003.1"/>
</dbReference>
<dbReference type="Pfam" id="PF02417">
    <property type="entry name" value="Chromate_transp"/>
    <property type="match status" value="2"/>
</dbReference>
<keyword evidence="6 7" id="KW-0472">Membrane</keyword>
<keyword evidence="9" id="KW-1185">Reference proteome</keyword>
<feature type="transmembrane region" description="Helical" evidence="7">
    <location>
        <begin position="322"/>
        <end position="339"/>
    </location>
</feature>
<proteinExistence type="inferred from homology"/>
<dbReference type="EMBL" id="JBEGCI010000003">
    <property type="protein sequence ID" value="MEQ6888006.1"/>
    <property type="molecule type" value="Genomic_DNA"/>
</dbReference>
<evidence type="ECO:0000313" key="8">
    <source>
        <dbReference type="EMBL" id="MEQ6888006.1"/>
    </source>
</evidence>
<feature type="transmembrane region" description="Helical" evidence="7">
    <location>
        <begin position="186"/>
        <end position="207"/>
    </location>
</feature>
<evidence type="ECO:0000313" key="9">
    <source>
        <dbReference type="Proteomes" id="UP001472978"/>
    </source>
</evidence>
<evidence type="ECO:0000256" key="1">
    <source>
        <dbReference type="ARBA" id="ARBA00004651"/>
    </source>
</evidence>
<evidence type="ECO:0000256" key="5">
    <source>
        <dbReference type="ARBA" id="ARBA00022989"/>
    </source>
</evidence>
<comment type="caution">
    <text evidence="8">The sequence shown here is derived from an EMBL/GenBank/DDBJ whole genome shotgun (WGS) entry which is preliminary data.</text>
</comment>
<keyword evidence="5 7" id="KW-1133">Transmembrane helix</keyword>
<gene>
    <name evidence="8" type="primary">chrA</name>
    <name evidence="8" type="ORF">ABE957_04865</name>
</gene>
<evidence type="ECO:0000256" key="7">
    <source>
        <dbReference type="SAM" id="Phobius"/>
    </source>
</evidence>
<evidence type="ECO:0000256" key="2">
    <source>
        <dbReference type="ARBA" id="ARBA00005262"/>
    </source>
</evidence>
<protein>
    <submittedName>
        <fullName evidence="8">Chromate efflux transporter</fullName>
    </submittedName>
</protein>
<dbReference type="PIRSF" id="PIRSF004810">
    <property type="entry name" value="ChrA"/>
    <property type="match status" value="1"/>
</dbReference>
<feature type="transmembrane region" description="Helical" evidence="7">
    <location>
        <begin position="368"/>
        <end position="385"/>
    </location>
</feature>
<reference evidence="8 9" key="1">
    <citation type="submission" date="2024-05" db="EMBL/GenBank/DDBJ databases">
        <title>Halomonas sp. CS7 16S ribosomal RNA gene Genome sequencing and assembly.</title>
        <authorList>
            <person name="Yook S."/>
        </authorList>
    </citation>
    <scope>NUCLEOTIDE SEQUENCE [LARGE SCALE GENOMIC DNA]</scope>
    <source>
        <strain evidence="8 9">CS7</strain>
    </source>
</reference>
<comment type="similarity">
    <text evidence="2">Belongs to the chromate ion transporter (CHR) (TC 2.A.51) family.</text>
</comment>
<evidence type="ECO:0000256" key="6">
    <source>
        <dbReference type="ARBA" id="ARBA00023136"/>
    </source>
</evidence>
<feature type="transmembrane region" description="Helical" evidence="7">
    <location>
        <begin position="135"/>
        <end position="166"/>
    </location>
</feature>
<accession>A0ABV1N5H6</accession>
<dbReference type="PANTHER" id="PTHR33567">
    <property type="entry name" value="CHROMATE ION TRANSPORTER (EUROFUNG)"/>
    <property type="match status" value="1"/>
</dbReference>
<evidence type="ECO:0000256" key="3">
    <source>
        <dbReference type="ARBA" id="ARBA00022475"/>
    </source>
</evidence>
<dbReference type="InterPro" id="IPR014047">
    <property type="entry name" value="Chr_Tranpt_l_chain"/>
</dbReference>
<dbReference type="NCBIfam" id="TIGR00937">
    <property type="entry name" value="2A51"/>
    <property type="match status" value="1"/>
</dbReference>
<feature type="transmembrane region" description="Helical" evidence="7">
    <location>
        <begin position="103"/>
        <end position="123"/>
    </location>
</feature>
<keyword evidence="3" id="KW-1003">Cell membrane</keyword>
<feature type="transmembrane region" description="Helical" evidence="7">
    <location>
        <begin position="219"/>
        <end position="238"/>
    </location>
</feature>